<protein>
    <recommendedName>
        <fullName evidence="14">CRISPR-associated helicase Cas3</fullName>
    </recommendedName>
</protein>
<comment type="similarity">
    <text evidence="1">In the N-terminal section; belongs to the CRISPR-associated nuclease Cas3-HD family.</text>
</comment>
<dbReference type="Pfam" id="PF22590">
    <property type="entry name" value="Cas3-like_C_2"/>
    <property type="match status" value="1"/>
</dbReference>
<dbReference type="InterPro" id="IPR014001">
    <property type="entry name" value="Helicase_ATP-bd"/>
</dbReference>
<evidence type="ECO:0000256" key="9">
    <source>
        <dbReference type="ARBA" id="ARBA00023118"/>
    </source>
</evidence>
<comment type="similarity">
    <text evidence="2">In the central section; belongs to the CRISPR-associated helicase Cas3 family.</text>
</comment>
<keyword evidence="5" id="KW-0547">Nucleotide-binding</keyword>
<keyword evidence="9" id="KW-0051">Antiviral defense</keyword>
<evidence type="ECO:0000256" key="3">
    <source>
        <dbReference type="ARBA" id="ARBA00022722"/>
    </source>
</evidence>
<dbReference type="PROSITE" id="PS51192">
    <property type="entry name" value="HELICASE_ATP_BIND_1"/>
    <property type="match status" value="1"/>
</dbReference>
<dbReference type="Gene3D" id="1.10.3210.30">
    <property type="match status" value="1"/>
</dbReference>
<organism evidence="12 13">
    <name type="scientific">Compostibacter hankyongensis</name>
    <dbReference type="NCBI Taxonomy" id="1007089"/>
    <lineage>
        <taxon>Bacteria</taxon>
        <taxon>Pseudomonadati</taxon>
        <taxon>Bacteroidota</taxon>
        <taxon>Chitinophagia</taxon>
        <taxon>Chitinophagales</taxon>
        <taxon>Chitinophagaceae</taxon>
        <taxon>Compostibacter</taxon>
    </lineage>
</organism>
<dbReference type="InterPro" id="IPR054712">
    <property type="entry name" value="Cas3-like_dom"/>
</dbReference>
<dbReference type="PROSITE" id="PS51643">
    <property type="entry name" value="HD_CAS3"/>
    <property type="match status" value="1"/>
</dbReference>
<evidence type="ECO:0000256" key="4">
    <source>
        <dbReference type="ARBA" id="ARBA00022723"/>
    </source>
</evidence>
<dbReference type="Gene3D" id="3.40.50.300">
    <property type="entry name" value="P-loop containing nucleotide triphosphate hydrolases"/>
    <property type="match status" value="2"/>
</dbReference>
<dbReference type="InterPro" id="IPR011545">
    <property type="entry name" value="DEAD/DEAH_box_helicase_dom"/>
</dbReference>
<sequence length="916" mass="107075">MPALNSYLLNAGNYYAHLPKNENGNIPKETLEQHVVLVNCYFDMLVSAHYLDSIIDGLISALTANIDVDSGNYIKQLFVYAIVFHDFGKINERFQVDKMGNKLYEQNIFSNSPIGSSHSSLGAFIYLTRHLNEIITQKKPNPFHPLLITCCIYLSYSIFKHHSNKLSDDSIYTIGFAELSARNNIEDLRGFLSTYLAKYQYQVEPQIIQLIGNDKFLNHPLFKPYLNSFELYAICRLNFSLLTAADYLATNEYMNALPIDDFGVLTKEQINKLYNNVSQREWINEEAQKKNYNKAVYDEIGNHQCQNPSEKSGANLNILRKEMAIEVIRNTRMHYQNNLFFIEAPTGGGKTNLSILATVELLKIFEGKYNKVFYVFPFTTLITQTYAAVKEILGLTEGEIIELHSKAGMKEHGEQEDDNYGDDKLNYINHLFVNYPFCLLSHIRFFDILKTNEKEANYLLHRLANSIVIIDELQSYNPAHWDKVIYFIRQYAVKFNIKFILMSATLPKLDKLQVVKQDVEDFIYLLPDAKKQYFNNPNFSGRVRFNFDLFDRTDLALEELAEKVVEASKEYLSYDFGQVKPVDSVYTIVEFIYKQSSADFYNIIDEHKFFDEIFVLSGTILEHRRKDIINYLKNPANRKRKILLITTQVVEAGVDIDMDLGFKDRSIIDSDEQLAGRINRNVNKEYCTLYLFNYNKESVIYGKDQRFKITREQIKAEEYRRILEQKDFDTLYDKIFNARNEWNYKEMVENFSDYETAIQRLRFRSVHEKFKLIEQKNISCFIPLDIPISIDGTVVGVKETIFSAIELNFLKRNGIHPNENDEISGRAVFDVYLSSIHNKFEFTQQQIRRKVLQSIMSKYVFSIFASNKIENELIHFYDKDKSEYGYMYLERWKDIYSIEQGLDARKLIGIEESQFL</sequence>
<accession>A0ABP8G5K2</accession>
<keyword evidence="4" id="KW-0479">Metal-binding</keyword>
<keyword evidence="7" id="KW-0347">Helicase</keyword>
<evidence type="ECO:0000256" key="1">
    <source>
        <dbReference type="ARBA" id="ARBA00006847"/>
    </source>
</evidence>
<keyword evidence="6" id="KW-0378">Hydrolase</keyword>
<evidence type="ECO:0000313" key="13">
    <source>
        <dbReference type="Proteomes" id="UP001501207"/>
    </source>
</evidence>
<keyword evidence="3" id="KW-0540">Nuclease</keyword>
<comment type="caution">
    <text evidence="12">The sequence shown here is derived from an EMBL/GenBank/DDBJ whole genome shotgun (WGS) entry which is preliminary data.</text>
</comment>
<dbReference type="Pfam" id="PF00270">
    <property type="entry name" value="DEAD"/>
    <property type="match status" value="1"/>
</dbReference>
<evidence type="ECO:0000256" key="8">
    <source>
        <dbReference type="ARBA" id="ARBA00022840"/>
    </source>
</evidence>
<name>A0ABP8G5K2_9BACT</name>
<evidence type="ECO:0000256" key="2">
    <source>
        <dbReference type="ARBA" id="ARBA00009046"/>
    </source>
</evidence>
<dbReference type="SUPFAM" id="SSF52540">
    <property type="entry name" value="P-loop containing nucleoside triphosphate hydrolases"/>
    <property type="match status" value="1"/>
</dbReference>
<dbReference type="CDD" id="cd09641">
    <property type="entry name" value="Cas3''_I"/>
    <property type="match status" value="1"/>
</dbReference>
<dbReference type="Proteomes" id="UP001501207">
    <property type="component" value="Unassembled WGS sequence"/>
</dbReference>
<dbReference type="NCBIfam" id="TIGR01596">
    <property type="entry name" value="cas3_HD"/>
    <property type="match status" value="1"/>
</dbReference>
<keyword evidence="8" id="KW-0067">ATP-binding</keyword>
<feature type="domain" description="Helicase ATP-binding" evidence="10">
    <location>
        <begin position="331"/>
        <end position="524"/>
    </location>
</feature>
<dbReference type="InterPro" id="IPR038257">
    <property type="entry name" value="CRISPR-assoc_Cas3_HD_sf"/>
</dbReference>
<dbReference type="EMBL" id="BAABFN010000020">
    <property type="protein sequence ID" value="GAA4317915.1"/>
    <property type="molecule type" value="Genomic_DNA"/>
</dbReference>
<evidence type="ECO:0000259" key="11">
    <source>
        <dbReference type="PROSITE" id="PS51643"/>
    </source>
</evidence>
<evidence type="ECO:0000256" key="6">
    <source>
        <dbReference type="ARBA" id="ARBA00022801"/>
    </source>
</evidence>
<gene>
    <name evidence="12" type="ORF">GCM10023143_30290</name>
</gene>
<evidence type="ECO:0008006" key="14">
    <source>
        <dbReference type="Google" id="ProtNLM"/>
    </source>
</evidence>
<dbReference type="NCBIfam" id="TIGR01587">
    <property type="entry name" value="cas3_core"/>
    <property type="match status" value="1"/>
</dbReference>
<keyword evidence="13" id="KW-1185">Reference proteome</keyword>
<evidence type="ECO:0000313" key="12">
    <source>
        <dbReference type="EMBL" id="GAA4317915.1"/>
    </source>
</evidence>
<dbReference type="InterPro" id="IPR027417">
    <property type="entry name" value="P-loop_NTPase"/>
</dbReference>
<evidence type="ECO:0000259" key="10">
    <source>
        <dbReference type="PROSITE" id="PS51192"/>
    </source>
</evidence>
<evidence type="ECO:0000256" key="7">
    <source>
        <dbReference type="ARBA" id="ARBA00022806"/>
    </source>
</evidence>
<evidence type="ECO:0000256" key="5">
    <source>
        <dbReference type="ARBA" id="ARBA00022741"/>
    </source>
</evidence>
<dbReference type="InterPro" id="IPR006483">
    <property type="entry name" value="CRISPR-assoc_Cas3_HD"/>
</dbReference>
<feature type="domain" description="HD Cas3-type" evidence="11">
    <location>
        <begin position="24"/>
        <end position="248"/>
    </location>
</feature>
<proteinExistence type="inferred from homology"/>
<dbReference type="SMART" id="SM00487">
    <property type="entry name" value="DEXDc"/>
    <property type="match status" value="1"/>
</dbReference>
<dbReference type="InterPro" id="IPR006474">
    <property type="entry name" value="Helicase_Cas3_CRISPR-ass_core"/>
</dbReference>
<reference evidence="13" key="1">
    <citation type="journal article" date="2019" name="Int. J. Syst. Evol. Microbiol.">
        <title>The Global Catalogue of Microorganisms (GCM) 10K type strain sequencing project: providing services to taxonomists for standard genome sequencing and annotation.</title>
        <authorList>
            <consortium name="The Broad Institute Genomics Platform"/>
            <consortium name="The Broad Institute Genome Sequencing Center for Infectious Disease"/>
            <person name="Wu L."/>
            <person name="Ma J."/>
        </authorList>
    </citation>
    <scope>NUCLEOTIDE SEQUENCE [LARGE SCALE GENOMIC DNA]</scope>
    <source>
        <strain evidence="13">JCM 17664</strain>
    </source>
</reference>